<dbReference type="OrthoDB" id="1930760at2759"/>
<protein>
    <recommendedName>
        <fullName evidence="1">DSBA-like thioredoxin domain-containing protein</fullName>
    </recommendedName>
</protein>
<dbReference type="GeneID" id="30155300"/>
<name>A0A1E3HPR6_9TREE</name>
<dbReference type="PANTHER" id="PTHR13887:SF41">
    <property type="entry name" value="THIOREDOXIN SUPERFAMILY PROTEIN"/>
    <property type="match status" value="1"/>
</dbReference>
<accession>A0A1E3HPR6</accession>
<dbReference type="AlphaFoldDB" id="A0A1E3HPR6"/>
<reference evidence="2 3" key="1">
    <citation type="submission" date="2016-06" db="EMBL/GenBank/DDBJ databases">
        <title>Evolution of pathogenesis and genome organization in the Tremellales.</title>
        <authorList>
            <person name="Cuomo C."/>
            <person name="Litvintseva A."/>
            <person name="Heitman J."/>
            <person name="Chen Y."/>
            <person name="Sun S."/>
            <person name="Springer D."/>
            <person name="Dromer F."/>
            <person name="Young S."/>
            <person name="Zeng Q."/>
            <person name="Chapman S."/>
            <person name="Gujja S."/>
            <person name="Saif S."/>
            <person name="Birren B."/>
        </authorList>
    </citation>
    <scope>NUCLEOTIDE SEQUENCE [LARGE SCALE GENOMIC DNA]</scope>
    <source>
        <strain evidence="2 3">CBS 6039</strain>
    </source>
</reference>
<organism evidence="2 3">
    <name type="scientific">Cryptococcus amylolentus CBS 6039</name>
    <dbReference type="NCBI Taxonomy" id="1295533"/>
    <lineage>
        <taxon>Eukaryota</taxon>
        <taxon>Fungi</taxon>
        <taxon>Dikarya</taxon>
        <taxon>Basidiomycota</taxon>
        <taxon>Agaricomycotina</taxon>
        <taxon>Tremellomycetes</taxon>
        <taxon>Tremellales</taxon>
        <taxon>Cryptococcaceae</taxon>
        <taxon>Cryptococcus</taxon>
    </lineage>
</organism>
<dbReference type="CDD" id="cd03024">
    <property type="entry name" value="DsbA_FrnE"/>
    <property type="match status" value="1"/>
</dbReference>
<dbReference type="EMBL" id="AWGJ01000006">
    <property type="protein sequence ID" value="ODN78349.1"/>
    <property type="molecule type" value="Genomic_DNA"/>
</dbReference>
<comment type="caution">
    <text evidence="2">The sequence shown here is derived from an EMBL/GenBank/DDBJ whole genome shotgun (WGS) entry which is preliminary data.</text>
</comment>
<sequence>MLFSINITSDVICPFCLIGVKQLLGAIDEFKSTHPDAKFDLRLLPFELNPGLSEEPKPRRAMYEAKFGKERSAMICAMLPEKYAAVGETVDLDGQISSTHHAHRLQTLALCRAPEAQLPLAMDIFRGYHSNGKHPSDKAWLASLAVKHGIFPTEEEAREYLDSNKCDKEVRKAYEVARETGVTGVPYFVFQGKFALSGAIGQDNFLQTLEEIARRETVLEKNSAPAINSAHGESCTDHCEGDTCAVPTTA</sequence>
<feature type="domain" description="DSBA-like thioredoxin" evidence="1">
    <location>
        <begin position="5"/>
        <end position="209"/>
    </location>
</feature>
<gene>
    <name evidence="2" type="ORF">L202_03991</name>
</gene>
<evidence type="ECO:0000313" key="3">
    <source>
        <dbReference type="Proteomes" id="UP000094065"/>
    </source>
</evidence>
<evidence type="ECO:0000259" key="1">
    <source>
        <dbReference type="Pfam" id="PF01323"/>
    </source>
</evidence>
<proteinExistence type="predicted"/>
<dbReference type="STRING" id="1295533.A0A1E3HPR6"/>
<dbReference type="Pfam" id="PF01323">
    <property type="entry name" value="DSBA"/>
    <property type="match status" value="1"/>
</dbReference>
<dbReference type="Proteomes" id="UP000094065">
    <property type="component" value="Unassembled WGS sequence"/>
</dbReference>
<dbReference type="InterPro" id="IPR036249">
    <property type="entry name" value="Thioredoxin-like_sf"/>
</dbReference>
<keyword evidence="3" id="KW-1185">Reference proteome</keyword>
<dbReference type="SUPFAM" id="SSF52833">
    <property type="entry name" value="Thioredoxin-like"/>
    <property type="match status" value="1"/>
</dbReference>
<dbReference type="RefSeq" id="XP_018993395.1">
    <property type="nucleotide sequence ID" value="XM_019137959.1"/>
</dbReference>
<dbReference type="GO" id="GO:0016491">
    <property type="term" value="F:oxidoreductase activity"/>
    <property type="evidence" value="ECO:0007669"/>
    <property type="project" value="InterPro"/>
</dbReference>
<evidence type="ECO:0000313" key="2">
    <source>
        <dbReference type="EMBL" id="ODN78349.1"/>
    </source>
</evidence>
<dbReference type="Gene3D" id="3.40.30.10">
    <property type="entry name" value="Glutaredoxin"/>
    <property type="match status" value="1"/>
</dbReference>
<dbReference type="PANTHER" id="PTHR13887">
    <property type="entry name" value="GLUTATHIONE S-TRANSFERASE KAPPA"/>
    <property type="match status" value="1"/>
</dbReference>
<dbReference type="InterPro" id="IPR001853">
    <property type="entry name" value="DSBA-like_thioredoxin_dom"/>
</dbReference>